<comment type="caution">
    <text evidence="2">The sequence shown here is derived from an EMBL/GenBank/DDBJ whole genome shotgun (WGS) entry which is preliminary data.</text>
</comment>
<protein>
    <submittedName>
        <fullName evidence="2">Uncharacterized protein</fullName>
    </submittedName>
</protein>
<sequence>MGTETEDDEQAKANFKFPENRVEDPSPVAVESRDSQAEKAEAKIEQSLTECLNLAQNDTDREDVKYLFRQFLTGSSSVDKTERLRGLTPDNIQILEARINRVSEYAKLHMAVSHTGEAWQEAKGKFTEDSKEYQAAQKAYKDTLESYNVARAMVAASDVEVIKYNDPNLEDDENLRRTAFELDTATKYTDSVDSLPYSQQEIRAIRARSEAKNKLSS</sequence>
<dbReference type="EMBL" id="MFEY01000007">
    <property type="protein sequence ID" value="OGE90311.1"/>
    <property type="molecule type" value="Genomic_DNA"/>
</dbReference>
<gene>
    <name evidence="2" type="ORF">A3E29_04420</name>
</gene>
<name>A0A1F5PK86_9BACT</name>
<reference evidence="2 3" key="1">
    <citation type="journal article" date="2016" name="Nat. Commun.">
        <title>Thousands of microbial genomes shed light on interconnected biogeochemical processes in an aquifer system.</title>
        <authorList>
            <person name="Anantharaman K."/>
            <person name="Brown C.T."/>
            <person name="Hug L.A."/>
            <person name="Sharon I."/>
            <person name="Castelle C.J."/>
            <person name="Probst A.J."/>
            <person name="Thomas B.C."/>
            <person name="Singh A."/>
            <person name="Wilkins M.J."/>
            <person name="Karaoz U."/>
            <person name="Brodie E.L."/>
            <person name="Williams K.H."/>
            <person name="Hubbard S.S."/>
            <person name="Banfield J.F."/>
        </authorList>
    </citation>
    <scope>NUCLEOTIDE SEQUENCE [LARGE SCALE GENOMIC DNA]</scope>
</reference>
<dbReference type="AlphaFoldDB" id="A0A1F5PK86"/>
<evidence type="ECO:0000313" key="2">
    <source>
        <dbReference type="EMBL" id="OGE90311.1"/>
    </source>
</evidence>
<accession>A0A1F5PK86</accession>
<evidence type="ECO:0000313" key="3">
    <source>
        <dbReference type="Proteomes" id="UP000177682"/>
    </source>
</evidence>
<dbReference type="Proteomes" id="UP000177682">
    <property type="component" value="Unassembled WGS sequence"/>
</dbReference>
<organism evidence="2 3">
    <name type="scientific">Candidatus Doudnabacteria bacterium RIFCSPHIGHO2_12_FULL_48_16</name>
    <dbReference type="NCBI Taxonomy" id="1817838"/>
    <lineage>
        <taxon>Bacteria</taxon>
        <taxon>Candidatus Doudnaibacteriota</taxon>
    </lineage>
</organism>
<evidence type="ECO:0000256" key="1">
    <source>
        <dbReference type="SAM" id="MobiDB-lite"/>
    </source>
</evidence>
<proteinExistence type="predicted"/>
<feature type="region of interest" description="Disordered" evidence="1">
    <location>
        <begin position="1"/>
        <end position="35"/>
    </location>
</feature>